<dbReference type="HOGENOM" id="CLU_038371_3_3_7"/>
<dbReference type="CAZy" id="GT9">
    <property type="family name" value="Glycosyltransferase Family 9"/>
</dbReference>
<evidence type="ECO:0000256" key="1">
    <source>
        <dbReference type="ARBA" id="ARBA00022676"/>
    </source>
</evidence>
<dbReference type="RefSeq" id="WP_011139698.1">
    <property type="nucleotide sequence ID" value="NC_005090.1"/>
</dbReference>
<dbReference type="PANTHER" id="PTHR30160">
    <property type="entry name" value="TETRAACYLDISACCHARIDE 4'-KINASE-RELATED"/>
    <property type="match status" value="1"/>
</dbReference>
<name>Q7M835_WOLSU</name>
<dbReference type="EMBL" id="BX571662">
    <property type="protein sequence ID" value="CAE10915.1"/>
    <property type="molecule type" value="Genomic_DNA"/>
</dbReference>
<dbReference type="Proteomes" id="UP000000422">
    <property type="component" value="Chromosome"/>
</dbReference>
<protein>
    <submittedName>
        <fullName evidence="3">PUTATIVE HEPTOSYLTRANSFERASE III WAAQ</fullName>
    </submittedName>
</protein>
<evidence type="ECO:0000313" key="3">
    <source>
        <dbReference type="EMBL" id="CAE10915.1"/>
    </source>
</evidence>
<dbReference type="GO" id="GO:0008713">
    <property type="term" value="F:ADP-heptose-lipopolysaccharide heptosyltransferase activity"/>
    <property type="evidence" value="ECO:0007669"/>
    <property type="project" value="TreeGrafter"/>
</dbReference>
<dbReference type="Gene3D" id="3.40.50.2000">
    <property type="entry name" value="Glycogen Phosphorylase B"/>
    <property type="match status" value="2"/>
</dbReference>
<dbReference type="PANTHER" id="PTHR30160:SF1">
    <property type="entry name" value="LIPOPOLYSACCHARIDE 1,2-N-ACETYLGLUCOSAMINETRANSFERASE-RELATED"/>
    <property type="match status" value="1"/>
</dbReference>
<dbReference type="GO" id="GO:0009244">
    <property type="term" value="P:lipopolysaccharide core region biosynthetic process"/>
    <property type="evidence" value="ECO:0007669"/>
    <property type="project" value="TreeGrafter"/>
</dbReference>
<organism evidence="4">
    <name type="scientific">Wolinella succinogenes (strain ATCC 29543 / DSM 1740 / CCUG 13145 / JCM 31913 / LMG 7466 / NCTC 11488 / FDC 602W)</name>
    <name type="common">Vibrio succinogenes</name>
    <dbReference type="NCBI Taxonomy" id="273121"/>
    <lineage>
        <taxon>Bacteria</taxon>
        <taxon>Pseudomonadati</taxon>
        <taxon>Campylobacterota</taxon>
        <taxon>Epsilonproteobacteria</taxon>
        <taxon>Campylobacterales</taxon>
        <taxon>Helicobacteraceae</taxon>
        <taxon>Wolinella</taxon>
    </lineage>
</organism>
<evidence type="ECO:0000256" key="2">
    <source>
        <dbReference type="ARBA" id="ARBA00022679"/>
    </source>
</evidence>
<dbReference type="NCBIfam" id="TIGR02201">
    <property type="entry name" value="heptsyl_trn_III"/>
    <property type="match status" value="1"/>
</dbReference>
<dbReference type="eggNOG" id="COG0859">
    <property type="taxonomic scope" value="Bacteria"/>
</dbReference>
<dbReference type="GO" id="GO:0005829">
    <property type="term" value="C:cytosol"/>
    <property type="evidence" value="ECO:0007669"/>
    <property type="project" value="TreeGrafter"/>
</dbReference>
<reference evidence="3 4" key="1">
    <citation type="journal article" date="2003" name="Proc. Natl. Acad. Sci. U.S.A.">
        <title>Complete genome sequence and analysis of Wolinella succinogenes.</title>
        <authorList>
            <person name="Baar C."/>
            <person name="Eppinger M."/>
            <person name="Raddatz G."/>
            <person name="Simon JM."/>
            <person name="Lanz C."/>
            <person name="Klimmek O."/>
            <person name="Nandakumar R."/>
            <person name="Gross R."/>
            <person name="Rosinus A."/>
            <person name="Keller H."/>
            <person name="Jagtap P."/>
            <person name="Linke B."/>
            <person name="Meyer F."/>
            <person name="Lederer H."/>
            <person name="Schuster S.C."/>
        </authorList>
    </citation>
    <scope>NUCLEOTIDE SEQUENCE [LARGE SCALE GENOMIC DNA]</scope>
    <source>
        <strain evidence="4">ATCC 29543 / DSM 1740 / CCUG 13145 / JCM 31913 / LMG 7466 / NCTC 11488 / FDC 602W</strain>
    </source>
</reference>
<dbReference type="Pfam" id="PF01075">
    <property type="entry name" value="Glyco_transf_9"/>
    <property type="match status" value="1"/>
</dbReference>
<dbReference type="STRING" id="273121.WS1906"/>
<evidence type="ECO:0000313" key="4">
    <source>
        <dbReference type="Proteomes" id="UP000000422"/>
    </source>
</evidence>
<dbReference type="AlphaFoldDB" id="Q7M835"/>
<dbReference type="CDD" id="cd03789">
    <property type="entry name" value="GT9_LPS_heptosyltransferase"/>
    <property type="match status" value="1"/>
</dbReference>
<keyword evidence="4" id="KW-1185">Reference proteome</keyword>
<gene>
    <name evidence="3" type="primary">WAAQ</name>
    <name evidence="3" type="ordered locus">WS1906</name>
</gene>
<keyword evidence="2 3" id="KW-0808">Transferase</keyword>
<sequence>MRILLTKLRHIGDVLLITPLFENLKAHYGEDCEIGVLINQGCEGIIQDHPLLSFYHLYPRAALASLGLWGRIRAEVALVREIRAHRYDIVISLTEGERSAFLALLSGAKRRVGFEPKKGWVKRIYHDYIPKQGMKHTVDSNLEALRVLGVEIKSKRVSLGALQEEGLPELPSEFVHIHPVSRWLFKCLDDSLVAQIIDRLWNERGLRSVITCSDDEEEKRRCERIASFAHSEPLLILGGLSLPKIAALNQKARFFIGVDTAIMHLSAANGTPTLAFFGPSGAFHWGPWDNECLESGYQRRSGIQTMGKHRVYQDSRECVPCGQDGCGGSKRSECLLEIPLESAWSVVSDFIHSSKPNNRALEGLCKGLV</sequence>
<dbReference type="InterPro" id="IPR051199">
    <property type="entry name" value="LPS_LOS_Heptosyltrfase"/>
</dbReference>
<accession>Q7M835</accession>
<dbReference type="KEGG" id="wsu:WS1906"/>
<dbReference type="InterPro" id="IPR002201">
    <property type="entry name" value="Glyco_trans_9"/>
</dbReference>
<dbReference type="InterPro" id="IPR011916">
    <property type="entry name" value="LipoPS_heptosylTferase-III"/>
</dbReference>
<keyword evidence="1" id="KW-0328">Glycosyltransferase</keyword>
<dbReference type="SUPFAM" id="SSF53756">
    <property type="entry name" value="UDP-Glycosyltransferase/glycogen phosphorylase"/>
    <property type="match status" value="1"/>
</dbReference>
<proteinExistence type="predicted"/>